<gene>
    <name evidence="2" type="ORF">KBTEX_02640</name>
</gene>
<dbReference type="SUPFAM" id="SSF47413">
    <property type="entry name" value="lambda repressor-like DNA-binding domains"/>
    <property type="match status" value="1"/>
</dbReference>
<reference evidence="2" key="1">
    <citation type="submission" date="2019-06" db="EMBL/GenBank/DDBJ databases">
        <authorList>
            <person name="Murdoch R.W."/>
            <person name="Fathepure B."/>
        </authorList>
    </citation>
    <scope>NUCLEOTIDE SEQUENCE</scope>
</reference>
<dbReference type="EMBL" id="MN079136">
    <property type="protein sequence ID" value="QEA06308.1"/>
    <property type="molecule type" value="Genomic_DNA"/>
</dbReference>
<dbReference type="InterPro" id="IPR001387">
    <property type="entry name" value="Cro/C1-type_HTH"/>
</dbReference>
<accession>A0A5B8REG4</accession>
<dbReference type="CDD" id="cd00093">
    <property type="entry name" value="HTH_XRE"/>
    <property type="match status" value="1"/>
</dbReference>
<dbReference type="InterPro" id="IPR010982">
    <property type="entry name" value="Lambda_DNA-bd_dom_sf"/>
</dbReference>
<proteinExistence type="predicted"/>
<organism evidence="2">
    <name type="scientific">uncultured organism</name>
    <dbReference type="NCBI Taxonomy" id="155900"/>
    <lineage>
        <taxon>unclassified sequences</taxon>
        <taxon>environmental samples</taxon>
    </lineage>
</organism>
<evidence type="ECO:0000259" key="1">
    <source>
        <dbReference type="PROSITE" id="PS50943"/>
    </source>
</evidence>
<dbReference type="AlphaFoldDB" id="A0A5B8REG4"/>
<feature type="domain" description="HTH cro/C1-type" evidence="1">
    <location>
        <begin position="25"/>
        <end position="63"/>
    </location>
</feature>
<evidence type="ECO:0000313" key="2">
    <source>
        <dbReference type="EMBL" id="QEA06308.1"/>
    </source>
</evidence>
<dbReference type="PROSITE" id="PS50943">
    <property type="entry name" value="HTH_CROC1"/>
    <property type="match status" value="1"/>
</dbReference>
<sequence>MASDDFPRNLRLVCSYSRSIADTCRRLGVNRQQFHRYLSGDSRPGLQRLRLISDYFGFEESEMLLDHETFRRLVAVKRPVAGEFSAISERMRDILLLNPDSHERLREYTGYYYNYFCPAEHPGRLMRGFIQVTEDSGFVFSRNIERYPDDPRQTTLKYNGLFVHSGQNVLMFEREASVGKMVWLTVLYARDRDQPSLMPGLTLGVTGTADRGIACYRVILQYLGRDVPLRETLRGCGLYDLDDPRIDPAIRERVRNEMQPEEPAFSFRL</sequence>
<protein>
    <recommendedName>
        <fullName evidence="1">HTH cro/C1-type domain-containing protein</fullName>
    </recommendedName>
</protein>
<dbReference type="GO" id="GO:0003677">
    <property type="term" value="F:DNA binding"/>
    <property type="evidence" value="ECO:0007669"/>
    <property type="project" value="InterPro"/>
</dbReference>
<name>A0A5B8REG4_9ZZZZ</name>